<evidence type="ECO:0000256" key="8">
    <source>
        <dbReference type="SAM" id="Phobius"/>
    </source>
</evidence>
<feature type="region of interest" description="Disordered" evidence="7">
    <location>
        <begin position="1"/>
        <end position="25"/>
    </location>
</feature>
<dbReference type="Gene3D" id="4.10.240.10">
    <property type="entry name" value="Zn(2)-C6 fungal-type DNA-binding domain"/>
    <property type="match status" value="1"/>
</dbReference>
<feature type="transmembrane region" description="Helical" evidence="8">
    <location>
        <begin position="840"/>
        <end position="860"/>
    </location>
</feature>
<dbReference type="InterPro" id="IPR036864">
    <property type="entry name" value="Zn2-C6_fun-type_DNA-bd_sf"/>
</dbReference>
<feature type="compositionally biased region" description="Low complexity" evidence="7">
    <location>
        <begin position="683"/>
        <end position="701"/>
    </location>
</feature>
<dbReference type="InterPro" id="IPR050524">
    <property type="entry name" value="APC_YAT"/>
</dbReference>
<feature type="transmembrane region" description="Helical" evidence="8">
    <location>
        <begin position="383"/>
        <end position="403"/>
    </location>
</feature>
<feature type="transmembrane region" description="Helical" evidence="8">
    <location>
        <begin position="52"/>
        <end position="71"/>
    </location>
</feature>
<feature type="compositionally biased region" description="Polar residues" evidence="7">
    <location>
        <begin position="15"/>
        <end position="25"/>
    </location>
</feature>
<sequence>MAAGMEEKTVGLSRADSTNSNKLGQVESGNNAAVAQQYGETVRGLSPRHVQLMAIGGSIGTGLWVGIGGVLSKAGPLSLVLGYTFWGLLFIWPLNLSVAEMCAYLPIRGSIFELASRFVDPALGFAMGWTYFFAGLMLVCTEYSAVATVIQYWNSDINAAAWIAVAMVSCVAVNLIAVKYYGESEFIMASTKVVLLIGLCLVTLVTMSGGNPMHDAYGFRNWGDGNYIHSYFTDGATGRFLGWWKVVIYAAFTIAGPDMIALAAGEIQNPRRTIPRVAKLIFYRLVGFYVVGVLCVGIICSSRDPGLLGAIENGEPGAGASPWVVGIKNLHIKALPDIINAFILLSGWSCGNAYLYSCSRTLYGLARDGQAPKFLQKCTKAGVPIYCVLAVTLISCITFLVSSNAAVEVFFWFVDLTTTALIMTYTFMLITYMGFYRARVAQNFPPETLPYIAPLTPWFPALALLLGFLALIFVGFDNFYPFSVRGFITSYFGFIFGVFTFVIWKVLKRTRFVQPKEADLLSGKAEVDAECRHWEEGGIEEVERARLAQMSVARRTWEKMCAARQNKAGPVPVLHPERNRQSELKPTLLAAQAMRSARYSTSRQKACRQCVAAKAKCDRKPGCCARCEQRGLPCAYAPTSHTAPQPTRSRPELSPSGPEDDTETPGRRDAGNHLPSPEHDASNDSVYSAYSASASAPTDAAGIHDPPGPGPLPPANTGVELDFSNLNLMCPINPDDIANRWLHNFVPLPGQTVKKYTPSISAFIYRVLQSYANCAIRGHRFPPFIHWSQLNSPSSVPLSTCLSVIRMCANPHPGSEGVIAEVLQREMTKLYDRKTTFDDMTLLAAFQAYLIYAMVIFFRLGREYKTFLLQAMMNTQDLACETARRGLACVAEQQGARPKWEEWIVAETKRRAVFTMCMFDSALLTNDGLPSHLATELRGLLAPGSKSLWEARDRRDWEVKYNIQLAAWNDGGLRIEELWPMPEGFSEAETEKRRERVDMWLEDLDEYGTMVYAVTLCTHGG</sequence>
<feature type="region of interest" description="Disordered" evidence="7">
    <location>
        <begin position="635"/>
        <end position="717"/>
    </location>
</feature>
<keyword evidence="5 8" id="KW-0472">Membrane</keyword>
<evidence type="ECO:0000313" key="10">
    <source>
        <dbReference type="EMBL" id="KAK1839588.1"/>
    </source>
</evidence>
<name>A0AAD9A1H8_9PEZI</name>
<feature type="transmembrane region" description="Helical" evidence="8">
    <location>
        <begin position="409"/>
        <end position="435"/>
    </location>
</feature>
<comment type="subcellular location">
    <subcellularLocation>
        <location evidence="1">Membrane</location>
        <topology evidence="1">Multi-pass membrane protein</topology>
    </subcellularLocation>
</comment>
<feature type="compositionally biased region" description="Basic and acidic residues" evidence="7">
    <location>
        <begin position="664"/>
        <end position="682"/>
    </location>
</feature>
<dbReference type="PROSITE" id="PS50048">
    <property type="entry name" value="ZN2_CY6_FUNGAL_2"/>
    <property type="match status" value="1"/>
</dbReference>
<dbReference type="PANTHER" id="PTHR43341">
    <property type="entry name" value="AMINO ACID PERMEASE"/>
    <property type="match status" value="1"/>
</dbReference>
<dbReference type="PANTHER" id="PTHR43341:SF39">
    <property type="entry name" value="AMINO ACID TRANSPORTER (EUROFUNG)-RELATED"/>
    <property type="match status" value="1"/>
</dbReference>
<evidence type="ECO:0000256" key="5">
    <source>
        <dbReference type="ARBA" id="ARBA00023136"/>
    </source>
</evidence>
<feature type="transmembrane region" description="Helical" evidence="8">
    <location>
        <begin position="455"/>
        <end position="476"/>
    </location>
</feature>
<dbReference type="Gene3D" id="1.20.1740.10">
    <property type="entry name" value="Amino acid/polyamine transporter I"/>
    <property type="match status" value="1"/>
</dbReference>
<keyword evidence="4 8" id="KW-1133">Transmembrane helix</keyword>
<dbReference type="EMBL" id="JAQOWY010000653">
    <property type="protein sequence ID" value="KAK1839588.1"/>
    <property type="molecule type" value="Genomic_DNA"/>
</dbReference>
<feature type="transmembrane region" description="Helical" evidence="8">
    <location>
        <begin position="159"/>
        <end position="181"/>
    </location>
</feature>
<accession>A0AAD9A1H8</accession>
<comment type="caution">
    <text evidence="10">The sequence shown here is derived from an EMBL/GenBank/DDBJ whole genome shotgun (WGS) entry which is preliminary data.</text>
</comment>
<feature type="compositionally biased region" description="Polar residues" evidence="7">
    <location>
        <begin position="639"/>
        <end position="648"/>
    </location>
</feature>
<dbReference type="GO" id="GO:0016020">
    <property type="term" value="C:membrane"/>
    <property type="evidence" value="ECO:0007669"/>
    <property type="project" value="UniProtKB-SubCell"/>
</dbReference>
<evidence type="ECO:0000256" key="2">
    <source>
        <dbReference type="ARBA" id="ARBA00022448"/>
    </source>
</evidence>
<feature type="transmembrane region" description="Helical" evidence="8">
    <location>
        <begin position="488"/>
        <end position="507"/>
    </location>
</feature>
<keyword evidence="3 8" id="KW-0812">Transmembrane</keyword>
<feature type="domain" description="Zn(2)-C6 fungal-type" evidence="9">
    <location>
        <begin position="606"/>
        <end position="636"/>
    </location>
</feature>
<keyword evidence="11" id="KW-1185">Reference proteome</keyword>
<dbReference type="InterPro" id="IPR004841">
    <property type="entry name" value="AA-permease/SLC12A_dom"/>
</dbReference>
<gene>
    <name evidence="10" type="ORF">CCHR01_17780</name>
</gene>
<evidence type="ECO:0000256" key="6">
    <source>
        <dbReference type="ARBA" id="ARBA00023242"/>
    </source>
</evidence>
<feature type="transmembrane region" description="Helical" evidence="8">
    <location>
        <begin position="128"/>
        <end position="153"/>
    </location>
</feature>
<organism evidence="10 11">
    <name type="scientific">Colletotrichum chrysophilum</name>
    <dbReference type="NCBI Taxonomy" id="1836956"/>
    <lineage>
        <taxon>Eukaryota</taxon>
        <taxon>Fungi</taxon>
        <taxon>Dikarya</taxon>
        <taxon>Ascomycota</taxon>
        <taxon>Pezizomycotina</taxon>
        <taxon>Sordariomycetes</taxon>
        <taxon>Hypocreomycetidae</taxon>
        <taxon>Glomerellales</taxon>
        <taxon>Glomerellaceae</taxon>
        <taxon>Colletotrichum</taxon>
        <taxon>Colletotrichum gloeosporioides species complex</taxon>
    </lineage>
</organism>
<feature type="transmembrane region" description="Helical" evidence="8">
    <location>
        <begin position="193"/>
        <end position="210"/>
    </location>
</feature>
<dbReference type="AlphaFoldDB" id="A0AAD9A1H8"/>
<dbReference type="Pfam" id="PF00324">
    <property type="entry name" value="AA_permease"/>
    <property type="match status" value="1"/>
</dbReference>
<evidence type="ECO:0000256" key="3">
    <source>
        <dbReference type="ARBA" id="ARBA00022692"/>
    </source>
</evidence>
<dbReference type="GO" id="GO:0000981">
    <property type="term" value="F:DNA-binding transcription factor activity, RNA polymerase II-specific"/>
    <property type="evidence" value="ECO:0007669"/>
    <property type="project" value="InterPro"/>
</dbReference>
<evidence type="ECO:0000313" key="11">
    <source>
        <dbReference type="Proteomes" id="UP001243330"/>
    </source>
</evidence>
<keyword evidence="2" id="KW-0813">Transport</keyword>
<dbReference type="InterPro" id="IPR001138">
    <property type="entry name" value="Zn2Cys6_DnaBD"/>
</dbReference>
<evidence type="ECO:0000256" key="7">
    <source>
        <dbReference type="SAM" id="MobiDB-lite"/>
    </source>
</evidence>
<feature type="transmembrane region" description="Helical" evidence="8">
    <location>
        <begin position="83"/>
        <end position="107"/>
    </location>
</feature>
<evidence type="ECO:0000256" key="1">
    <source>
        <dbReference type="ARBA" id="ARBA00004141"/>
    </source>
</evidence>
<feature type="transmembrane region" description="Helical" evidence="8">
    <location>
        <begin position="246"/>
        <end position="265"/>
    </location>
</feature>
<dbReference type="Proteomes" id="UP001243330">
    <property type="component" value="Unassembled WGS sequence"/>
</dbReference>
<evidence type="ECO:0000259" key="9">
    <source>
        <dbReference type="PROSITE" id="PS50048"/>
    </source>
</evidence>
<proteinExistence type="predicted"/>
<dbReference type="GO" id="GO:0008270">
    <property type="term" value="F:zinc ion binding"/>
    <property type="evidence" value="ECO:0007669"/>
    <property type="project" value="InterPro"/>
</dbReference>
<keyword evidence="6" id="KW-0539">Nucleus</keyword>
<reference evidence="10" key="1">
    <citation type="submission" date="2023-01" db="EMBL/GenBank/DDBJ databases">
        <title>Colletotrichum chrysophilum M932 genome sequence.</title>
        <authorList>
            <person name="Baroncelli R."/>
        </authorList>
    </citation>
    <scope>NUCLEOTIDE SEQUENCE</scope>
    <source>
        <strain evidence="10">M932</strain>
    </source>
</reference>
<dbReference type="GO" id="GO:0015171">
    <property type="term" value="F:amino acid transmembrane transporter activity"/>
    <property type="evidence" value="ECO:0007669"/>
    <property type="project" value="TreeGrafter"/>
</dbReference>
<protein>
    <submittedName>
        <fullName evidence="10">Lysine-specific permease</fullName>
    </submittedName>
</protein>
<dbReference type="FunFam" id="1.20.1740.10:FF:000001">
    <property type="entry name" value="Amino acid permease"/>
    <property type="match status" value="1"/>
</dbReference>
<dbReference type="SUPFAM" id="SSF57701">
    <property type="entry name" value="Zn2/Cys6 DNA-binding domain"/>
    <property type="match status" value="1"/>
</dbReference>
<feature type="transmembrane region" description="Helical" evidence="8">
    <location>
        <begin position="277"/>
        <end position="299"/>
    </location>
</feature>
<evidence type="ECO:0000256" key="4">
    <source>
        <dbReference type="ARBA" id="ARBA00022989"/>
    </source>
</evidence>
<feature type="transmembrane region" description="Helical" evidence="8">
    <location>
        <begin position="338"/>
        <end position="357"/>
    </location>
</feature>
<dbReference type="CDD" id="cd00067">
    <property type="entry name" value="GAL4"/>
    <property type="match status" value="1"/>
</dbReference>